<organism evidence="1 2">
    <name type="scientific">Terasakiispira papahanaumokuakeensis</name>
    <dbReference type="NCBI Taxonomy" id="197479"/>
    <lineage>
        <taxon>Bacteria</taxon>
        <taxon>Pseudomonadati</taxon>
        <taxon>Pseudomonadota</taxon>
        <taxon>Gammaproteobacteria</taxon>
        <taxon>Oceanospirillales</taxon>
        <taxon>Terasakiispira</taxon>
    </lineage>
</organism>
<evidence type="ECO:0000313" key="2">
    <source>
        <dbReference type="Proteomes" id="UP000094291"/>
    </source>
</evidence>
<dbReference type="Proteomes" id="UP000094291">
    <property type="component" value="Unassembled WGS sequence"/>
</dbReference>
<gene>
    <name evidence="1" type="ORF">BFW38_13415</name>
</gene>
<keyword evidence="2" id="KW-1185">Reference proteome</keyword>
<dbReference type="SUPFAM" id="SSF89260">
    <property type="entry name" value="Collagen-binding domain"/>
    <property type="match status" value="1"/>
</dbReference>
<comment type="caution">
    <text evidence="1">The sequence shown here is derived from an EMBL/GenBank/DDBJ whole genome shotgun (WGS) entry which is preliminary data.</text>
</comment>
<name>A0A1E2VBN5_9GAMM</name>
<dbReference type="AlphaFoldDB" id="A0A1E2VBN5"/>
<dbReference type="STRING" id="197479.BFW38_13415"/>
<protein>
    <recommendedName>
        <fullName evidence="3">Peptidase C-terminal archaeal/bacterial domain-containing protein</fullName>
    </recommendedName>
</protein>
<evidence type="ECO:0008006" key="3">
    <source>
        <dbReference type="Google" id="ProtNLM"/>
    </source>
</evidence>
<evidence type="ECO:0000313" key="1">
    <source>
        <dbReference type="EMBL" id="ODC04381.1"/>
    </source>
</evidence>
<dbReference type="Gene3D" id="2.60.120.380">
    <property type="match status" value="3"/>
</dbReference>
<proteinExistence type="predicted"/>
<reference evidence="1 2" key="1">
    <citation type="submission" date="2016-08" db="EMBL/GenBank/DDBJ databases">
        <authorList>
            <person name="Seilhamer J.J."/>
        </authorList>
    </citation>
    <scope>NUCLEOTIDE SEQUENCE [LARGE SCALE GENOMIC DNA]</scope>
    <source>
        <strain evidence="1 2">PH27A</strain>
    </source>
</reference>
<dbReference type="EMBL" id="MDTQ01000001">
    <property type="protein sequence ID" value="ODC04381.1"/>
    <property type="molecule type" value="Genomic_DNA"/>
</dbReference>
<accession>A0A1E2VBN5</accession>
<sequence>MALIVVSKHEVNRMWSHHAAPSKAPATPLFCPVPADLHRSVRRDAIFHRHIRTQDDNDHQRRHGVKSLYGVKSLINMQPQMGAPKAIALALTGLVLAGCNGQENTRLTDAPESLLGETLKGELTTQSPINLTSGSRYGAHWLCGSQGVGRYTLEAAFGSTISVLSEEGKLIDRTHADADSIGQQVVLGSQGKACQLLVITGDEGAFGPYTLKGEKLSPTDSTTLPLNGQLMAPLADKSQTYQLKVERPMELDIAIADGSGRASVMLEGNGTELHAQPCGSHSQQLSGYVMPGDYTLSIEPKQKPQHVPEGNPSQCSGNLVGEGPFIALTSHATRLPDGMRNGGPIQDGDHITGTLAAGQPNTYLIQIEQPTRIEVVATSSEFDTLLQLSGQGVQQQDDDGAGGTNSKLSSFLVKPGRYELTIGAYDDNTAAGRYTLDAQFSAIDTDFRNEGDVDLGSNVMGMRETFGTNQYTLHLEQTSEVNINLTSDNFDTILKLSGNGQDQVNDDVDGGTNSRIQTLLPAGDYTLNIDSYEGTGPYQLSVEGHPFDGQLRPNGAEARSGDSFYGEVQASQALTYTVVITQAGQYQIDAVSTAFDTMLTLQGANTDLEDDDGGNDTNARINATLQPGRYQLKVTGYEAGAGMVKITIDG</sequence>